<keyword evidence="3 8" id="KW-0812">Transmembrane</keyword>
<gene>
    <name evidence="10" type="primary">ttuB</name>
    <name evidence="10" type="ORF">RR49_00125</name>
</gene>
<dbReference type="STRING" id="400772.RR49_00125"/>
<dbReference type="AlphaFoldDB" id="A0A0F0LYM4"/>
<evidence type="ECO:0000256" key="2">
    <source>
        <dbReference type="ARBA" id="ARBA00022448"/>
    </source>
</evidence>
<evidence type="ECO:0000313" key="11">
    <source>
        <dbReference type="Proteomes" id="UP000033451"/>
    </source>
</evidence>
<dbReference type="OrthoDB" id="9773957at2"/>
<dbReference type="Pfam" id="PF07690">
    <property type="entry name" value="MFS_1"/>
    <property type="match status" value="1"/>
</dbReference>
<keyword evidence="4 8" id="KW-1133">Transmembrane helix</keyword>
<keyword evidence="2" id="KW-0813">Transport</keyword>
<reference evidence="10 11" key="1">
    <citation type="submission" date="2015-02" db="EMBL/GenBank/DDBJ databases">
        <title>Draft genome sequences of ten Microbacterium spp. with emphasis on heavy metal contaminated environments.</title>
        <authorList>
            <person name="Corretto E."/>
        </authorList>
    </citation>
    <scope>NUCLEOTIDE SEQUENCE [LARGE SCALE GENOMIC DNA]</scope>
    <source>
        <strain evidence="10 11">DSM 18659</strain>
    </source>
</reference>
<dbReference type="FunFam" id="1.20.1250.20:FF:000018">
    <property type="entry name" value="MFS transporter permease"/>
    <property type="match status" value="1"/>
</dbReference>
<feature type="transmembrane region" description="Helical" evidence="8">
    <location>
        <begin position="294"/>
        <end position="312"/>
    </location>
</feature>
<dbReference type="Gene3D" id="1.20.1250.20">
    <property type="entry name" value="MFS general substrate transporter like domains"/>
    <property type="match status" value="2"/>
</dbReference>
<evidence type="ECO:0000256" key="4">
    <source>
        <dbReference type="ARBA" id="ARBA00022989"/>
    </source>
</evidence>
<feature type="domain" description="Major facilitator superfamily (MFS) profile" evidence="9">
    <location>
        <begin position="24"/>
        <end position="438"/>
    </location>
</feature>
<accession>A0A0F0LYM4</accession>
<dbReference type="InterPro" id="IPR011701">
    <property type="entry name" value="MFS"/>
</dbReference>
<name>A0A0F0LYM4_9MICO</name>
<feature type="transmembrane region" description="Helical" evidence="8">
    <location>
        <begin position="116"/>
        <end position="137"/>
    </location>
</feature>
<feature type="transmembrane region" description="Helical" evidence="8">
    <location>
        <begin position="348"/>
        <end position="367"/>
    </location>
</feature>
<feature type="transmembrane region" description="Helical" evidence="8">
    <location>
        <begin position="149"/>
        <end position="172"/>
    </location>
</feature>
<comment type="subcellular location">
    <subcellularLocation>
        <location evidence="1">Cell membrane</location>
        <topology evidence="1">Multi-pass membrane protein</topology>
    </subcellularLocation>
</comment>
<dbReference type="PANTHER" id="PTHR43791:SF36">
    <property type="entry name" value="TRANSPORTER, PUTATIVE (AFU_ORTHOLOGUE AFUA_6G08340)-RELATED"/>
    <property type="match status" value="1"/>
</dbReference>
<dbReference type="InterPro" id="IPR036259">
    <property type="entry name" value="MFS_trans_sf"/>
</dbReference>
<evidence type="ECO:0000256" key="6">
    <source>
        <dbReference type="ARBA" id="ARBA00058119"/>
    </source>
</evidence>
<dbReference type="GO" id="GO:0005886">
    <property type="term" value="C:plasma membrane"/>
    <property type="evidence" value="ECO:0007669"/>
    <property type="project" value="UniProtKB-SubCell"/>
</dbReference>
<feature type="transmembrane region" description="Helical" evidence="8">
    <location>
        <begin position="57"/>
        <end position="79"/>
    </location>
</feature>
<proteinExistence type="predicted"/>
<feature type="transmembrane region" description="Helical" evidence="8">
    <location>
        <begin position="253"/>
        <end position="274"/>
    </location>
</feature>
<keyword evidence="5 8" id="KW-0472">Membrane</keyword>
<dbReference type="PATRIC" id="fig|400772.4.peg.149"/>
<evidence type="ECO:0000259" key="9">
    <source>
        <dbReference type="PROSITE" id="PS50850"/>
    </source>
</evidence>
<dbReference type="SUPFAM" id="SSF103473">
    <property type="entry name" value="MFS general substrate transporter"/>
    <property type="match status" value="1"/>
</dbReference>
<sequence>MDTRPTTEANPIARSAIRKVAVRLVPFVALMFFINYLDRTAIGFAAPNGMNTDLALSAAQFGFASGVFFIGYIILEVPSNLALHRFGARRWLARIMVSWGIVALLFTWVQNFEQLVALRFLLGVAEAGFFPGAILFLSMWVPAAYRSRILMLFYLAQPLTTVIGAPLAGALIQQHGVFFGLEGWRFMYFGVAIPAIVVGVIAWFYLKDKPTDAKWLTRDEQSWLTTALDAEKVETGAAAKHTSVKFAFKSGRVWVLSLVYFGFIYGLYALAFFLPTIIKGFQDAAGTKFDVFQTGLITAIPYVPAAIAMYFWSRDASKRGVKTWHIAIPAVVGAVTIPLALYAGSPAATIAVIALTAMSIFAALPNFWTLPTRFLTGAAAAAGVALINTIGNIAGFSAPYITGAVHDWTGGYQVPMILVGVFMLLSAVLVVSLARRDAKLRATAAVAPQTDAVEENAR</sequence>
<feature type="transmembrane region" description="Helical" evidence="8">
    <location>
        <begin position="374"/>
        <end position="394"/>
    </location>
</feature>
<evidence type="ECO:0000256" key="5">
    <source>
        <dbReference type="ARBA" id="ARBA00023136"/>
    </source>
</evidence>
<dbReference type="PROSITE" id="PS50850">
    <property type="entry name" value="MFS"/>
    <property type="match status" value="1"/>
</dbReference>
<dbReference type="Proteomes" id="UP000033451">
    <property type="component" value="Unassembled WGS sequence"/>
</dbReference>
<dbReference type="PANTHER" id="PTHR43791">
    <property type="entry name" value="PERMEASE-RELATED"/>
    <property type="match status" value="1"/>
</dbReference>
<evidence type="ECO:0000313" key="10">
    <source>
        <dbReference type="EMBL" id="KJL44615.1"/>
    </source>
</evidence>
<dbReference type="FunFam" id="1.20.1250.20:FF:000126">
    <property type="entry name" value="MFS transporter permease"/>
    <property type="match status" value="1"/>
</dbReference>
<dbReference type="CDD" id="cd17319">
    <property type="entry name" value="MFS_ExuT_GudP_like"/>
    <property type="match status" value="1"/>
</dbReference>
<comment type="function">
    <text evidence="6">Component of the tartrate utilization system and may allow entry of tartrate and tartrate dehydrogenase.</text>
</comment>
<protein>
    <recommendedName>
        <fullName evidence="7">Putative tartrate transporter</fullName>
    </recommendedName>
</protein>
<evidence type="ECO:0000256" key="1">
    <source>
        <dbReference type="ARBA" id="ARBA00004651"/>
    </source>
</evidence>
<dbReference type="EMBL" id="JYIY01000036">
    <property type="protein sequence ID" value="KJL44615.1"/>
    <property type="molecule type" value="Genomic_DNA"/>
</dbReference>
<evidence type="ECO:0000256" key="7">
    <source>
        <dbReference type="ARBA" id="ARBA00074139"/>
    </source>
</evidence>
<evidence type="ECO:0000256" key="3">
    <source>
        <dbReference type="ARBA" id="ARBA00022692"/>
    </source>
</evidence>
<feature type="transmembrane region" description="Helical" evidence="8">
    <location>
        <begin position="324"/>
        <end position="342"/>
    </location>
</feature>
<dbReference type="GO" id="GO:0022857">
    <property type="term" value="F:transmembrane transporter activity"/>
    <property type="evidence" value="ECO:0007669"/>
    <property type="project" value="InterPro"/>
</dbReference>
<organism evidence="10 11">
    <name type="scientific">Microbacterium ginsengisoli</name>
    <dbReference type="NCBI Taxonomy" id="400772"/>
    <lineage>
        <taxon>Bacteria</taxon>
        <taxon>Bacillati</taxon>
        <taxon>Actinomycetota</taxon>
        <taxon>Actinomycetes</taxon>
        <taxon>Micrococcales</taxon>
        <taxon>Microbacteriaceae</taxon>
        <taxon>Microbacterium</taxon>
    </lineage>
</organism>
<feature type="transmembrane region" description="Helical" evidence="8">
    <location>
        <begin position="414"/>
        <end position="434"/>
    </location>
</feature>
<keyword evidence="11" id="KW-1185">Reference proteome</keyword>
<feature type="transmembrane region" description="Helical" evidence="8">
    <location>
        <begin position="184"/>
        <end position="206"/>
    </location>
</feature>
<dbReference type="InterPro" id="IPR020846">
    <property type="entry name" value="MFS_dom"/>
</dbReference>
<feature type="transmembrane region" description="Helical" evidence="8">
    <location>
        <begin position="91"/>
        <end position="110"/>
    </location>
</feature>
<comment type="caution">
    <text evidence="10">The sequence shown here is derived from an EMBL/GenBank/DDBJ whole genome shotgun (WGS) entry which is preliminary data.</text>
</comment>
<feature type="transmembrane region" description="Helical" evidence="8">
    <location>
        <begin position="20"/>
        <end position="37"/>
    </location>
</feature>
<evidence type="ECO:0000256" key="8">
    <source>
        <dbReference type="SAM" id="Phobius"/>
    </source>
</evidence>